<dbReference type="OrthoDB" id="3201900at2"/>
<dbReference type="NCBIfam" id="NF033441">
    <property type="entry name" value="BREX_BrxC"/>
    <property type="match status" value="1"/>
</dbReference>
<dbReference type="InterPro" id="IPR058036">
    <property type="entry name" value="BREX_BrxC_4th"/>
</dbReference>
<dbReference type="Pfam" id="PF25791">
    <property type="entry name" value="WHD_BREX_BrxC"/>
    <property type="match status" value="1"/>
</dbReference>
<keyword evidence="7" id="KW-1185">Reference proteome</keyword>
<organism evidence="6 7">
    <name type="scientific">Pontibacter flavimaris</name>
    <dbReference type="NCBI Taxonomy" id="1797110"/>
    <lineage>
        <taxon>Bacteria</taxon>
        <taxon>Pseudomonadati</taxon>
        <taxon>Bacteroidota</taxon>
        <taxon>Cytophagia</taxon>
        <taxon>Cytophagales</taxon>
        <taxon>Hymenobacteraceae</taxon>
        <taxon>Pontibacter</taxon>
    </lineage>
</organism>
<dbReference type="AlphaFoldDB" id="A0A1Q5PIN6"/>
<evidence type="ECO:0000259" key="3">
    <source>
        <dbReference type="Pfam" id="PF25791"/>
    </source>
</evidence>
<feature type="domain" description="Probable ATP-binding protein BrxC alpha-helical" evidence="4">
    <location>
        <begin position="863"/>
        <end position="981"/>
    </location>
</feature>
<comment type="caution">
    <text evidence="6">The sequence shown here is derived from an EMBL/GenBank/DDBJ whole genome shotgun (WGS) entry which is preliminary data.</text>
</comment>
<evidence type="ECO:0000259" key="5">
    <source>
        <dbReference type="Pfam" id="PF25796"/>
    </source>
</evidence>
<sequence>MKLQDIFERDITRTIETVIKADDQEHVFQEVEEYVVTNEVSRKIRDFFAAYNDYQGANGVWISGFFGSGKSHLLKILSYVMENREFDGFKLGEVFANKIEDDEMLKADVIQATRIPSESILFNIDQQAQITSKQEEDAILNVFYKVLNDHQGFFGGQRHVADFERWLTSKGVYADFTKKFEEEAGESWFTGRRKYFDPKVKEAINRALTSLLGPAQEGYQNIIKTLRDDSAISILDFCDKVNDYIKTKPKGFRLNFFVDEVGQYISDNTKLMLNLQTIAETLATKTKGQAWVLVTSQEDMEKVVGDMNKSQQNDFSRIQARFKIKVPLTSANVDEVIEKRLLQKKAEPKALLAHTWQKQHSNLETLLSFSEVGVQFKGYREEKNFVNKYPFVPYQFDLFQQCIRALSNHNAFQGKHASVGERSMLGVFQDVVLRMADCDTDALVTFDLLYEGIRSTIRGEIQTSITLAEKNLDDTFAIKVLKALFLVKYFTNFKTTTRNISVLMIDSIHIDLKAHDKKVLEALNLLEAQTYVQRNGDLYEFLTDDEKDIEQEIKATDVDESSVTQLLNELIFDEVIRDTKIRYAENKQDYEFTHKIDGVILGREKELVIDVITPNNDNYENPGLLRAQTLGYNTMMMAVLPADERLLKDVRLYLKTDKYIKQSQSTNNKESIKRLLYDKGTQNGERRRTLRLLLQKLLGEADILLNGSKHEIGNTSDGRTKVINAFQDLVKIAYPNLKMLGATAFSEDTVKQTIKTKMNDLFGTDDNTISEPENEVLNYINRRKKQSDRTSLTDIRDQFVKKPYGWYPNAIWTVVARLYKRGKLDVRQNSNLLGDEEVLASLLNNRLQPNTLLEPQIDFDPKQVRALKEVYNELFDETCAATEAKDVALAFRSKLNNELTFVRDLVAQRNSYPFTASLEPLRDTLDRLAQKELNYFLLNLKDFEDELLDTKEDLLDPIKRFWNSDQKKIYDEIKVFLNGDQSNFEHIEGDELQTLWTVYADKKPYAGTGIREAKAAMEALSKKVLSKLEEEKEKAVETVEQHKEQLSANADFLKLTERQQENILRPLDEVIYRIKGNRYISNIRQYALGTNDLKVRLLNEIQNLLPKPDPVPVPGGNGQSGGGAGNDVQERPVVYVRRANVEVKFKKGTLETAQDVDDYVNTIREAYLKQIQENKRITL</sequence>
<evidence type="ECO:0008006" key="8">
    <source>
        <dbReference type="Google" id="ProtNLM"/>
    </source>
</evidence>
<dbReference type="InterPro" id="IPR058038">
    <property type="entry name" value="BREX_BrxC_wHTH"/>
</dbReference>
<dbReference type="EMBL" id="LVWA01000002">
    <property type="protein sequence ID" value="OKL42079.1"/>
    <property type="molecule type" value="Genomic_DNA"/>
</dbReference>
<protein>
    <recommendedName>
        <fullName evidence="8">BREX system P-loop protein BrxC</fullName>
    </recommendedName>
</protein>
<evidence type="ECO:0000256" key="1">
    <source>
        <dbReference type="SAM" id="Coils"/>
    </source>
</evidence>
<gene>
    <name evidence="6" type="ORF">A3841_08765</name>
</gene>
<dbReference type="InterPro" id="IPR058037">
    <property type="entry name" value="BREX_BrxC_helical"/>
</dbReference>
<name>A0A1Q5PIN6_9BACT</name>
<dbReference type="InterPro" id="IPR047679">
    <property type="entry name" value="BREX_BrxC"/>
</dbReference>
<accession>A0A1Q5PIN6</accession>
<feature type="coiled-coil region" evidence="1">
    <location>
        <begin position="1010"/>
        <end position="1056"/>
    </location>
</feature>
<dbReference type="STRING" id="1797110.A3841_08765"/>
<feature type="domain" description="Probable ATP-binding protein BrxC winged helix-turn-helix" evidence="3">
    <location>
        <begin position="768"/>
        <end position="837"/>
    </location>
</feature>
<dbReference type="Proteomes" id="UP000186551">
    <property type="component" value="Unassembled WGS sequence"/>
</dbReference>
<proteinExistence type="predicted"/>
<feature type="region of interest" description="Disordered" evidence="2">
    <location>
        <begin position="1108"/>
        <end position="1129"/>
    </location>
</feature>
<evidence type="ECO:0000313" key="7">
    <source>
        <dbReference type="Proteomes" id="UP000186551"/>
    </source>
</evidence>
<dbReference type="Pfam" id="PF25792">
    <property type="entry name" value="BREX_BrxC_helical"/>
    <property type="match status" value="1"/>
</dbReference>
<evidence type="ECO:0000256" key="2">
    <source>
        <dbReference type="SAM" id="MobiDB-lite"/>
    </source>
</evidence>
<dbReference type="RefSeq" id="WP_073850520.1">
    <property type="nucleotide sequence ID" value="NZ_LVWA01000002.1"/>
</dbReference>
<evidence type="ECO:0000313" key="6">
    <source>
        <dbReference type="EMBL" id="OKL42079.1"/>
    </source>
</evidence>
<dbReference type="Pfam" id="PF25796">
    <property type="entry name" value="BREX_BrxC_4th"/>
    <property type="match status" value="1"/>
</dbReference>
<feature type="compositionally biased region" description="Gly residues" evidence="2">
    <location>
        <begin position="1115"/>
        <end position="1125"/>
    </location>
</feature>
<evidence type="ECO:0000259" key="4">
    <source>
        <dbReference type="Pfam" id="PF25792"/>
    </source>
</evidence>
<feature type="domain" description="Probable ATP-binding protein BrxC 4th six-stranded beta-sheet" evidence="5">
    <location>
        <begin position="556"/>
        <end position="729"/>
    </location>
</feature>
<reference evidence="6 7" key="1">
    <citation type="submission" date="2016-03" db="EMBL/GenBank/DDBJ databases">
        <title>Genome sequence of Pontibacter sp. nov., of the family cytophagaceae, isolated from marine sediment of the Yellow Sea, China.</title>
        <authorList>
            <person name="Zhang G."/>
            <person name="Zhang R."/>
        </authorList>
    </citation>
    <scope>NUCLEOTIDE SEQUENCE [LARGE SCALE GENOMIC DNA]</scope>
    <source>
        <strain evidence="6 7">S10-8</strain>
    </source>
</reference>
<keyword evidence="1" id="KW-0175">Coiled coil</keyword>